<keyword evidence="1" id="KW-0732">Signal</keyword>
<organism evidence="2 3">
    <name type="scientific">Actinia tenebrosa</name>
    <name type="common">Australian red waratah sea anemone</name>
    <dbReference type="NCBI Taxonomy" id="6105"/>
    <lineage>
        <taxon>Eukaryota</taxon>
        <taxon>Metazoa</taxon>
        <taxon>Cnidaria</taxon>
        <taxon>Anthozoa</taxon>
        <taxon>Hexacorallia</taxon>
        <taxon>Actiniaria</taxon>
        <taxon>Actiniidae</taxon>
        <taxon>Actinia</taxon>
    </lineage>
</organism>
<dbReference type="AlphaFoldDB" id="A0A6P8IPC8"/>
<protein>
    <submittedName>
        <fullName evidence="3">Uncharacterized protein LOC116303322</fullName>
    </submittedName>
</protein>
<dbReference type="RefSeq" id="XP_031568744.1">
    <property type="nucleotide sequence ID" value="XM_031712884.1"/>
</dbReference>
<name>A0A6P8IPC8_ACTTE</name>
<dbReference type="Proteomes" id="UP000515163">
    <property type="component" value="Unplaced"/>
</dbReference>
<gene>
    <name evidence="3" type="primary">LOC116303322</name>
</gene>
<proteinExistence type="predicted"/>
<dbReference type="GO" id="GO:0005576">
    <property type="term" value="C:extracellular region"/>
    <property type="evidence" value="ECO:0007669"/>
    <property type="project" value="InterPro"/>
</dbReference>
<evidence type="ECO:0000256" key="1">
    <source>
        <dbReference type="SAM" id="SignalP"/>
    </source>
</evidence>
<sequence>MFWIGITLAVFTIVVPVYSTPCDIPQLLQGNIVKITHVAGDVTRPSVERSSFSYDALGQRYYANVQLDDGTSYQFIKLYKEKKVFKILSDGTCQIFRTRSTDTFPLLKIPTSKFEVRLSSAPELNVYSGSTHKGQFVVSTLGNRCLPLAWTEYLPLGPRFLVKEQHFSGIDEQVDFNKFNPPSTCVKPRFLVPW</sequence>
<dbReference type="PANTHER" id="PTHR10697">
    <property type="entry name" value="MAMMALIAN EPENDYMIN-RELATED PROTEIN 1"/>
    <property type="match status" value="1"/>
</dbReference>
<feature type="chain" id="PRO_5027916669" evidence="1">
    <location>
        <begin position="20"/>
        <end position="194"/>
    </location>
</feature>
<dbReference type="KEGG" id="aten:116303322"/>
<dbReference type="InParanoid" id="A0A6P8IPC8"/>
<dbReference type="GO" id="GO:0005764">
    <property type="term" value="C:lysosome"/>
    <property type="evidence" value="ECO:0007669"/>
    <property type="project" value="TreeGrafter"/>
</dbReference>
<evidence type="ECO:0000313" key="3">
    <source>
        <dbReference type="RefSeq" id="XP_031568744.1"/>
    </source>
</evidence>
<keyword evidence="2" id="KW-1185">Reference proteome</keyword>
<dbReference type="GO" id="GO:0005509">
    <property type="term" value="F:calcium ion binding"/>
    <property type="evidence" value="ECO:0007669"/>
    <property type="project" value="InterPro"/>
</dbReference>
<dbReference type="OrthoDB" id="5948696at2759"/>
<feature type="signal peptide" evidence="1">
    <location>
        <begin position="1"/>
        <end position="19"/>
    </location>
</feature>
<reference evidence="3" key="1">
    <citation type="submission" date="2025-08" db="UniProtKB">
        <authorList>
            <consortium name="RefSeq"/>
        </authorList>
    </citation>
    <scope>IDENTIFICATION</scope>
    <source>
        <tissue evidence="3">Tentacle</tissue>
    </source>
</reference>
<evidence type="ECO:0000313" key="2">
    <source>
        <dbReference type="Proteomes" id="UP000515163"/>
    </source>
</evidence>
<dbReference type="GeneID" id="116303322"/>
<dbReference type="GO" id="GO:0007160">
    <property type="term" value="P:cell-matrix adhesion"/>
    <property type="evidence" value="ECO:0007669"/>
    <property type="project" value="InterPro"/>
</dbReference>
<accession>A0A6P8IPC8</accession>
<dbReference type="InterPro" id="IPR001299">
    <property type="entry name" value="Ependymin"/>
</dbReference>
<dbReference type="PANTHER" id="PTHR10697:SF13">
    <property type="entry name" value="RICIN B LECTIN DOMAIN-CONTAINING PROTEIN"/>
    <property type="match status" value="1"/>
</dbReference>